<reference evidence="1 2" key="1">
    <citation type="submission" date="2016-03" db="EMBL/GenBank/DDBJ databases">
        <title>EvidentialGene: Evidence-directed Construction of Genes on Genomes.</title>
        <authorList>
            <person name="Gilbert D.G."/>
            <person name="Choi J.-H."/>
            <person name="Mockaitis K."/>
            <person name="Colbourne J."/>
            <person name="Pfrender M."/>
        </authorList>
    </citation>
    <scope>NUCLEOTIDE SEQUENCE [LARGE SCALE GENOMIC DNA]</scope>
    <source>
        <strain evidence="1 2">Xinb3</strain>
        <tissue evidence="1">Complete organism</tissue>
    </source>
</reference>
<dbReference type="EMBL" id="LRGB01008142">
    <property type="protein sequence ID" value="KZS00906.1"/>
    <property type="molecule type" value="Genomic_DNA"/>
</dbReference>
<evidence type="ECO:0000313" key="2">
    <source>
        <dbReference type="Proteomes" id="UP000076858"/>
    </source>
</evidence>
<dbReference type="AlphaFoldDB" id="A0A164I5N2"/>
<name>A0A164I5N2_9CRUS</name>
<comment type="caution">
    <text evidence="1">The sequence shown here is derived from an EMBL/GenBank/DDBJ whole genome shotgun (WGS) entry which is preliminary data.</text>
</comment>
<organism evidence="1 2">
    <name type="scientific">Daphnia magna</name>
    <dbReference type="NCBI Taxonomy" id="35525"/>
    <lineage>
        <taxon>Eukaryota</taxon>
        <taxon>Metazoa</taxon>
        <taxon>Ecdysozoa</taxon>
        <taxon>Arthropoda</taxon>
        <taxon>Crustacea</taxon>
        <taxon>Branchiopoda</taxon>
        <taxon>Diplostraca</taxon>
        <taxon>Cladocera</taxon>
        <taxon>Anomopoda</taxon>
        <taxon>Daphniidae</taxon>
        <taxon>Daphnia</taxon>
    </lineage>
</organism>
<keyword evidence="2" id="KW-1185">Reference proteome</keyword>
<gene>
    <name evidence="1" type="ORF">APZ42_002610</name>
</gene>
<protein>
    <submittedName>
        <fullName evidence="1">Uncharacterized protein</fullName>
    </submittedName>
</protein>
<sequence>MATRGTNNLIPLIKINKTKSNTWCIVYNVISKATESETNGHTMSTNDAHWNVYPILKRPAPHTYTSFTLASPSPLLWYVTSFV</sequence>
<evidence type="ECO:0000313" key="1">
    <source>
        <dbReference type="EMBL" id="KZS00906.1"/>
    </source>
</evidence>
<dbReference type="Proteomes" id="UP000076858">
    <property type="component" value="Unassembled WGS sequence"/>
</dbReference>
<accession>A0A164I5N2</accession>
<proteinExistence type="predicted"/>